<protein>
    <submittedName>
        <fullName evidence="1">Uncharacterized protein</fullName>
    </submittedName>
</protein>
<proteinExistence type="predicted"/>
<gene>
    <name evidence="1" type="ORF">EFR84_11275</name>
</gene>
<evidence type="ECO:0000313" key="1">
    <source>
        <dbReference type="EMBL" id="RUM06775.1"/>
    </source>
</evidence>
<dbReference type="EMBL" id="RJTJ01000008">
    <property type="protein sequence ID" value="RUM06775.1"/>
    <property type="molecule type" value="Genomic_DNA"/>
</dbReference>
<dbReference type="Proteomes" id="UP000278081">
    <property type="component" value="Unassembled WGS sequence"/>
</dbReference>
<reference evidence="1 2" key="1">
    <citation type="submission" date="2018-11" db="EMBL/GenBank/DDBJ databases">
        <title>Rhizobium chutanense sp. nov., isolated from root nodules of Phaseolus vulgaris in China.</title>
        <authorList>
            <person name="Huo Y."/>
        </authorList>
    </citation>
    <scope>NUCLEOTIDE SEQUENCE [LARGE SCALE GENOMIC DNA]</scope>
    <source>
        <strain evidence="1 2">C16</strain>
    </source>
</reference>
<dbReference type="RefSeq" id="WP_126908956.1">
    <property type="nucleotide sequence ID" value="NZ_ML133755.1"/>
</dbReference>
<sequence>MTKPKKLPDDETLRRLVAEGVTRSEIVKRYQVHRTTLREKLTELRLINVVASEPSQRKPFSLEEVTELLRSGMSYSDIDRYYGRAAGCAWVYCRSHNLIPEIPDLDIREDKIIIGVTASATDKSGAARTVRMAISLPPISMFAAARLQRSEARIGR</sequence>
<accession>A0A3S0QHQ0</accession>
<organism evidence="1 2">
    <name type="scientific">Rhizobium chutanense</name>
    <dbReference type="NCBI Taxonomy" id="2035448"/>
    <lineage>
        <taxon>Bacteria</taxon>
        <taxon>Pseudomonadati</taxon>
        <taxon>Pseudomonadota</taxon>
        <taxon>Alphaproteobacteria</taxon>
        <taxon>Hyphomicrobiales</taxon>
        <taxon>Rhizobiaceae</taxon>
        <taxon>Rhizobium/Agrobacterium group</taxon>
        <taxon>Rhizobium</taxon>
    </lineage>
</organism>
<dbReference type="OrthoDB" id="9917007at2"/>
<name>A0A3S0QHQ0_9HYPH</name>
<comment type="caution">
    <text evidence="1">The sequence shown here is derived from an EMBL/GenBank/DDBJ whole genome shotgun (WGS) entry which is preliminary data.</text>
</comment>
<evidence type="ECO:0000313" key="2">
    <source>
        <dbReference type="Proteomes" id="UP000278081"/>
    </source>
</evidence>
<dbReference type="AlphaFoldDB" id="A0A3S0QHQ0"/>